<keyword evidence="3" id="KW-0378">Hydrolase</keyword>
<sequence length="278" mass="30036">MKLSHADALTIGNILAEAARTEIMPRFRRVREIEVRTKTSVFDVVTEADEAAEQVISAELSRAFPGAAIIGEEGTAKDPAALDRIGTAELAFIVDPIDGTRNFTSSLPLFGTMVAATMRGEIVFGAIHDPVCNDTAFALRGEGAWLETTDGRRHDLKVAPAVPVKQMEAVIGVNFLPEPLRATVAGNLSKLGMTCWLRCAAHEYRMAASGHCHLLFYNKLMPWDHAAGWLLHREAGGYSAHFDGSPYKPVNHGGGLLCAPDEASWHAARQAILPPNSD</sequence>
<evidence type="ECO:0000256" key="3">
    <source>
        <dbReference type="ARBA" id="ARBA00022801"/>
    </source>
</evidence>
<accession>A0ABS5FWA7</accession>
<evidence type="ECO:0000256" key="4">
    <source>
        <dbReference type="ARBA" id="ARBA00022842"/>
    </source>
</evidence>
<dbReference type="PROSITE" id="PS00629">
    <property type="entry name" value="IMP_1"/>
    <property type="match status" value="1"/>
</dbReference>
<keyword evidence="2" id="KW-0479">Metal-binding</keyword>
<evidence type="ECO:0000256" key="2">
    <source>
        <dbReference type="ARBA" id="ARBA00022723"/>
    </source>
</evidence>
<dbReference type="InterPro" id="IPR000760">
    <property type="entry name" value="Inositol_monophosphatase-like"/>
</dbReference>
<dbReference type="PANTHER" id="PTHR20854:SF4">
    <property type="entry name" value="INOSITOL-1-MONOPHOSPHATASE-RELATED"/>
    <property type="match status" value="1"/>
</dbReference>
<proteinExistence type="inferred from homology"/>
<dbReference type="Gene3D" id="3.30.540.10">
    <property type="entry name" value="Fructose-1,6-Bisphosphatase, subunit A, domain 1"/>
    <property type="match status" value="1"/>
</dbReference>
<dbReference type="Proteomes" id="UP001315278">
    <property type="component" value="Unassembled WGS sequence"/>
</dbReference>
<organism evidence="5 6">
    <name type="scientific">Bradyrhizobium jicamae</name>
    <dbReference type="NCBI Taxonomy" id="280332"/>
    <lineage>
        <taxon>Bacteria</taxon>
        <taxon>Pseudomonadati</taxon>
        <taxon>Pseudomonadota</taxon>
        <taxon>Alphaproteobacteria</taxon>
        <taxon>Hyphomicrobiales</taxon>
        <taxon>Nitrobacteraceae</taxon>
        <taxon>Bradyrhizobium</taxon>
    </lineage>
</organism>
<dbReference type="Gene3D" id="3.40.190.80">
    <property type="match status" value="1"/>
</dbReference>
<evidence type="ECO:0000313" key="6">
    <source>
        <dbReference type="Proteomes" id="UP001315278"/>
    </source>
</evidence>
<comment type="similarity">
    <text evidence="1">Belongs to the inositol monophosphatase superfamily.</text>
</comment>
<protein>
    <submittedName>
        <fullName evidence="5">Inositol monophosphatase</fullName>
    </submittedName>
</protein>
<comment type="caution">
    <text evidence="5">The sequence shown here is derived from an EMBL/GenBank/DDBJ whole genome shotgun (WGS) entry which is preliminary data.</text>
</comment>
<evidence type="ECO:0000313" key="5">
    <source>
        <dbReference type="EMBL" id="MBR0801139.1"/>
    </source>
</evidence>
<reference evidence="6" key="1">
    <citation type="journal article" date="2021" name="ISME J.">
        <title>Evolutionary origin and ecological implication of a unique nif island in free-living Bradyrhizobium lineages.</title>
        <authorList>
            <person name="Tao J."/>
        </authorList>
    </citation>
    <scope>NUCLEOTIDE SEQUENCE [LARGE SCALE GENOMIC DNA]</scope>
    <source>
        <strain evidence="6">SZCCT0434</strain>
    </source>
</reference>
<dbReference type="RefSeq" id="WP_212495281.1">
    <property type="nucleotide sequence ID" value="NZ_JAFCJH010000072.1"/>
</dbReference>
<gene>
    <name evidence="5" type="ORF">JQ615_37875</name>
</gene>
<keyword evidence="6" id="KW-1185">Reference proteome</keyword>
<dbReference type="InterPro" id="IPR020583">
    <property type="entry name" value="Inositol_monoP_metal-BS"/>
</dbReference>
<dbReference type="PANTHER" id="PTHR20854">
    <property type="entry name" value="INOSITOL MONOPHOSPHATASE"/>
    <property type="match status" value="1"/>
</dbReference>
<evidence type="ECO:0000256" key="1">
    <source>
        <dbReference type="ARBA" id="ARBA00009759"/>
    </source>
</evidence>
<dbReference type="SUPFAM" id="SSF56655">
    <property type="entry name" value="Carbohydrate phosphatase"/>
    <property type="match status" value="1"/>
</dbReference>
<keyword evidence="4" id="KW-0460">Magnesium</keyword>
<dbReference type="Pfam" id="PF00459">
    <property type="entry name" value="Inositol_P"/>
    <property type="match status" value="1"/>
</dbReference>
<dbReference type="PRINTS" id="PR00377">
    <property type="entry name" value="IMPHPHTASES"/>
</dbReference>
<dbReference type="EMBL" id="JAFCJH010000072">
    <property type="protein sequence ID" value="MBR0801139.1"/>
    <property type="molecule type" value="Genomic_DNA"/>
</dbReference>
<name>A0ABS5FWA7_9BRAD</name>